<dbReference type="Proteomes" id="UP000181976">
    <property type="component" value="Unassembled WGS sequence"/>
</dbReference>
<gene>
    <name evidence="1" type="ORF">SAMN05444380_11093</name>
</gene>
<keyword evidence="2" id="KW-1185">Reference proteome</keyword>
<protein>
    <submittedName>
        <fullName evidence="1">Uncharacterized protein</fullName>
    </submittedName>
</protein>
<dbReference type="AlphaFoldDB" id="A0A1I2A1J8"/>
<dbReference type="EMBL" id="FONA01000010">
    <property type="protein sequence ID" value="SFE37855.1"/>
    <property type="molecule type" value="Genomic_DNA"/>
</dbReference>
<evidence type="ECO:0000313" key="1">
    <source>
        <dbReference type="EMBL" id="SFE37855.1"/>
    </source>
</evidence>
<evidence type="ECO:0000313" key="2">
    <source>
        <dbReference type="Proteomes" id="UP000181976"/>
    </source>
</evidence>
<dbReference type="InParanoid" id="A0A1I2A1J8"/>
<dbReference type="STRING" id="385682.SAMN05444380_11093"/>
<sequence>MNGDLSVIIGVVILYLKMNALKCNWKDFLL</sequence>
<reference evidence="1 2" key="1">
    <citation type="submission" date="2016-10" db="EMBL/GenBank/DDBJ databases">
        <authorList>
            <person name="de Groot N.N."/>
        </authorList>
    </citation>
    <scope>NUCLEOTIDE SEQUENCE [LARGE SCALE GENOMIC DNA]</scope>
    <source>
        <strain evidence="1 2">DSM 19012</strain>
    </source>
</reference>
<accession>A0A1I2A1J8</accession>
<proteinExistence type="predicted"/>
<name>A0A1I2A1J8_9BACT</name>
<organism evidence="1 2">
    <name type="scientific">Thermophagus xiamenensis</name>
    <dbReference type="NCBI Taxonomy" id="385682"/>
    <lineage>
        <taxon>Bacteria</taxon>
        <taxon>Pseudomonadati</taxon>
        <taxon>Bacteroidota</taxon>
        <taxon>Bacteroidia</taxon>
        <taxon>Marinilabiliales</taxon>
        <taxon>Marinilabiliaceae</taxon>
        <taxon>Thermophagus</taxon>
    </lineage>
</organism>